<evidence type="ECO:0000256" key="9">
    <source>
        <dbReference type="ARBA" id="ARBA00023235"/>
    </source>
</evidence>
<dbReference type="HAMAP" id="MF_00202">
    <property type="entry name" value="Idi"/>
    <property type="match status" value="1"/>
</dbReference>
<dbReference type="GO" id="GO:0005737">
    <property type="term" value="C:cytoplasm"/>
    <property type="evidence" value="ECO:0007669"/>
    <property type="project" value="UniProtKB-SubCell"/>
</dbReference>
<evidence type="ECO:0000256" key="1">
    <source>
        <dbReference type="ARBA" id="ARBA00004826"/>
    </source>
</evidence>
<comment type="cofactor">
    <cofactor evidence="10">
        <name>Mg(2+)</name>
        <dbReference type="ChEBI" id="CHEBI:18420"/>
    </cofactor>
    <text evidence="10">Binds 1 Mg(2+) ion per subunit. The magnesium ion binds only when substrate is bound.</text>
</comment>
<dbReference type="NCBIfam" id="TIGR02150">
    <property type="entry name" value="IPP_isom_1"/>
    <property type="match status" value="1"/>
</dbReference>
<dbReference type="CDD" id="cd02885">
    <property type="entry name" value="NUDIX_IPP_Isomerase"/>
    <property type="match status" value="1"/>
</dbReference>
<gene>
    <name evidence="10" type="primary">idi</name>
    <name evidence="13" type="ORF">DES37_113102</name>
</gene>
<dbReference type="SUPFAM" id="SSF55811">
    <property type="entry name" value="Nudix"/>
    <property type="match status" value="1"/>
</dbReference>
<dbReference type="GO" id="GO:0050992">
    <property type="term" value="P:dimethylallyl diphosphate biosynthetic process"/>
    <property type="evidence" value="ECO:0007669"/>
    <property type="project" value="UniProtKB-UniRule"/>
</dbReference>
<evidence type="ECO:0000313" key="14">
    <source>
        <dbReference type="Proteomes" id="UP000246744"/>
    </source>
</evidence>
<organism evidence="13 14">
    <name type="scientific">Mangrovibacter plantisponsor</name>
    <dbReference type="NCBI Taxonomy" id="451513"/>
    <lineage>
        <taxon>Bacteria</taxon>
        <taxon>Pseudomonadati</taxon>
        <taxon>Pseudomonadota</taxon>
        <taxon>Gammaproteobacteria</taxon>
        <taxon>Enterobacterales</taxon>
        <taxon>Enterobacteriaceae</taxon>
        <taxon>Mangrovibacter</taxon>
    </lineage>
</organism>
<dbReference type="InterPro" id="IPR011876">
    <property type="entry name" value="IsopentenylPP_isomerase_typ1"/>
</dbReference>
<keyword evidence="4 10" id="KW-0963">Cytoplasm</keyword>
<feature type="binding site" evidence="10">
    <location>
        <position position="117"/>
    </location>
    <ligand>
        <name>Mn(2+)</name>
        <dbReference type="ChEBI" id="CHEBI:29035"/>
    </ligand>
</feature>
<dbReference type="UniPathway" id="UPA00059">
    <property type="reaction ID" value="UER00104"/>
</dbReference>
<feature type="binding site" evidence="10">
    <location>
        <position position="115"/>
    </location>
    <ligand>
        <name>Mn(2+)</name>
        <dbReference type="ChEBI" id="CHEBI:29035"/>
    </ligand>
</feature>
<dbReference type="FunFam" id="3.90.79.10:FF:000009">
    <property type="entry name" value="Isopentenyl-diphosphate Delta-isomerase"/>
    <property type="match status" value="1"/>
</dbReference>
<dbReference type="AlphaFoldDB" id="A0A317PTZ3"/>
<feature type="binding site" evidence="10">
    <location>
        <position position="33"/>
    </location>
    <ligand>
        <name>Mn(2+)</name>
        <dbReference type="ChEBI" id="CHEBI:29035"/>
    </ligand>
</feature>
<comment type="pathway">
    <text evidence="1 10">Isoprenoid biosynthesis; dimethylallyl diphosphate biosynthesis; dimethylallyl diphosphate from isopentenyl diphosphate: step 1/1.</text>
</comment>
<accession>A0A317PTZ3</accession>
<comment type="subunit">
    <text evidence="10">Homodimer.</text>
</comment>
<dbReference type="EMBL" id="QGTS01000013">
    <property type="protein sequence ID" value="PWW05399.1"/>
    <property type="molecule type" value="Genomic_DNA"/>
</dbReference>
<keyword evidence="6 10" id="KW-0460">Magnesium</keyword>
<evidence type="ECO:0000256" key="10">
    <source>
        <dbReference type="HAMAP-Rule" id="MF_00202"/>
    </source>
</evidence>
<keyword evidence="5 10" id="KW-0479">Metal-binding</keyword>
<feature type="active site" evidence="10 11">
    <location>
        <position position="68"/>
    </location>
</feature>
<dbReference type="PANTHER" id="PTHR10885:SF0">
    <property type="entry name" value="ISOPENTENYL-DIPHOSPHATE DELTA-ISOMERASE"/>
    <property type="match status" value="1"/>
</dbReference>
<comment type="catalytic activity">
    <reaction evidence="10">
        <text>isopentenyl diphosphate = dimethylallyl diphosphate</text>
        <dbReference type="Rhea" id="RHEA:23284"/>
        <dbReference type="ChEBI" id="CHEBI:57623"/>
        <dbReference type="ChEBI" id="CHEBI:128769"/>
        <dbReference type="EC" id="5.3.3.2"/>
    </reaction>
</comment>
<dbReference type="InterPro" id="IPR000086">
    <property type="entry name" value="NUDIX_hydrolase_dom"/>
</dbReference>
<dbReference type="GO" id="GO:0004452">
    <property type="term" value="F:isopentenyl-diphosphate delta-isomerase activity"/>
    <property type="evidence" value="ECO:0007669"/>
    <property type="project" value="UniProtKB-UniRule"/>
</dbReference>
<evidence type="ECO:0000256" key="6">
    <source>
        <dbReference type="ARBA" id="ARBA00022842"/>
    </source>
</evidence>
<evidence type="ECO:0000256" key="5">
    <source>
        <dbReference type="ARBA" id="ARBA00022723"/>
    </source>
</evidence>
<name>A0A317PTZ3_9ENTR</name>
<comment type="caution">
    <text evidence="13">The sequence shown here is derived from an EMBL/GenBank/DDBJ whole genome shotgun (WGS) entry which is preliminary data.</text>
</comment>
<evidence type="ECO:0000259" key="12">
    <source>
        <dbReference type="PROSITE" id="PS51462"/>
    </source>
</evidence>
<dbReference type="EC" id="5.3.3.2" evidence="3 10"/>
<feature type="binding site" evidence="10">
    <location>
        <position position="88"/>
    </location>
    <ligand>
        <name>Mg(2+)</name>
        <dbReference type="ChEBI" id="CHEBI:18420"/>
    </ligand>
</feature>
<comment type="subcellular location">
    <subcellularLocation>
        <location evidence="10">Cytoplasm</location>
    </subcellularLocation>
</comment>
<dbReference type="GO" id="GO:0008299">
    <property type="term" value="P:isoprenoid biosynthetic process"/>
    <property type="evidence" value="ECO:0007669"/>
    <property type="project" value="UniProtKB-UniRule"/>
</dbReference>
<comment type="similarity">
    <text evidence="2 10">Belongs to the IPP isomerase type 1 family.</text>
</comment>
<evidence type="ECO:0000256" key="8">
    <source>
        <dbReference type="ARBA" id="ARBA00023229"/>
    </source>
</evidence>
<comment type="cofactor">
    <cofactor evidence="10">
        <name>Mn(2+)</name>
        <dbReference type="ChEBI" id="CHEBI:29035"/>
    </cofactor>
    <text evidence="10">Binds 1 Mn(2+) ion per subunit.</text>
</comment>
<dbReference type="PIRSF" id="PIRSF018427">
    <property type="entry name" value="Isopntndiph_ism"/>
    <property type="match status" value="1"/>
</dbReference>
<reference evidence="13 14" key="1">
    <citation type="submission" date="2018-05" db="EMBL/GenBank/DDBJ databases">
        <title>Genomic Encyclopedia of Type Strains, Phase IV (KMG-IV): sequencing the most valuable type-strain genomes for metagenomic binning, comparative biology and taxonomic classification.</title>
        <authorList>
            <person name="Goeker M."/>
        </authorList>
    </citation>
    <scope>NUCLEOTIDE SEQUENCE [LARGE SCALE GENOMIC DNA]</scope>
    <source>
        <strain evidence="13 14">DSM 19579</strain>
    </source>
</reference>
<evidence type="ECO:0000313" key="13">
    <source>
        <dbReference type="EMBL" id="PWW05399.1"/>
    </source>
</evidence>
<keyword evidence="14" id="KW-1185">Reference proteome</keyword>
<feature type="active site" evidence="10 11">
    <location>
        <position position="117"/>
    </location>
</feature>
<dbReference type="NCBIfam" id="NF002995">
    <property type="entry name" value="PRK03759.1"/>
    <property type="match status" value="1"/>
</dbReference>
<keyword evidence="8 10" id="KW-0414">Isoprene biosynthesis</keyword>
<dbReference type="Pfam" id="PF00293">
    <property type="entry name" value="NUDIX"/>
    <property type="match status" value="1"/>
</dbReference>
<evidence type="ECO:0000256" key="4">
    <source>
        <dbReference type="ARBA" id="ARBA00022490"/>
    </source>
</evidence>
<dbReference type="InterPro" id="IPR015797">
    <property type="entry name" value="NUDIX_hydrolase-like_dom_sf"/>
</dbReference>
<dbReference type="PROSITE" id="PS51462">
    <property type="entry name" value="NUDIX"/>
    <property type="match status" value="1"/>
</dbReference>
<proteinExistence type="inferred from homology"/>
<dbReference type="InterPro" id="IPR056375">
    <property type="entry name" value="Idi_bact"/>
</dbReference>
<keyword evidence="7 10" id="KW-0464">Manganese</keyword>
<dbReference type="GO" id="GO:0046872">
    <property type="term" value="F:metal ion binding"/>
    <property type="evidence" value="ECO:0007669"/>
    <property type="project" value="UniProtKB-KW"/>
</dbReference>
<evidence type="ECO:0000256" key="7">
    <source>
        <dbReference type="ARBA" id="ARBA00023211"/>
    </source>
</evidence>
<evidence type="ECO:0000256" key="11">
    <source>
        <dbReference type="PIRSR" id="PIRSR018427-1"/>
    </source>
</evidence>
<feature type="domain" description="Nudix hydrolase" evidence="12">
    <location>
        <begin position="31"/>
        <end position="165"/>
    </location>
</feature>
<evidence type="ECO:0000256" key="3">
    <source>
        <dbReference type="ARBA" id="ARBA00012057"/>
    </source>
</evidence>
<dbReference type="PANTHER" id="PTHR10885">
    <property type="entry name" value="ISOPENTENYL-DIPHOSPHATE DELTA-ISOMERASE"/>
    <property type="match status" value="1"/>
</dbReference>
<feature type="binding site" evidence="10">
    <location>
        <position position="70"/>
    </location>
    <ligand>
        <name>Mn(2+)</name>
        <dbReference type="ChEBI" id="CHEBI:29035"/>
    </ligand>
</feature>
<protein>
    <recommendedName>
        <fullName evidence="3 10">Isopentenyl-diphosphate Delta-isomerase</fullName>
        <shortName evidence="10">IPP isomerase</shortName>
        <ecNumber evidence="3 10">5.3.3.2</ecNumber>
    </recommendedName>
    <alternativeName>
        <fullName evidence="10">IPP:DMAPP isomerase</fullName>
    </alternativeName>
    <alternativeName>
        <fullName evidence="10">Isopentenyl pyrophosphate isomerase</fullName>
    </alternativeName>
</protein>
<feature type="binding site" evidence="10">
    <location>
        <position position="26"/>
    </location>
    <ligand>
        <name>Mn(2+)</name>
        <dbReference type="ChEBI" id="CHEBI:29035"/>
    </ligand>
</feature>
<dbReference type="Proteomes" id="UP000246744">
    <property type="component" value="Unassembled WGS sequence"/>
</dbReference>
<keyword evidence="9 10" id="KW-0413">Isomerase</keyword>
<comment type="function">
    <text evidence="10">Catalyzes the 1,3-allylic rearrangement of the homoallylic substrate isopentenyl (IPP) to its highly electrophilic allylic isomer, dimethylallyl diphosphate (DMAPP).</text>
</comment>
<dbReference type="Gene3D" id="3.90.79.10">
    <property type="entry name" value="Nucleoside Triphosphate Pyrophosphohydrolase"/>
    <property type="match status" value="1"/>
</dbReference>
<evidence type="ECO:0000256" key="2">
    <source>
        <dbReference type="ARBA" id="ARBA00007579"/>
    </source>
</evidence>
<sequence>MMQQEHVVLLNAQGKPEGILEKYAAHHENTPLHLAFSCWVFNAQGQYLLTRRALTKKAWPGVWTNSVCGHPQWEETQEEAIHRRCQYETGVNVENITPVSPHFRYCETDANGIMENEICPVYAALAVNEVQPHPEEVMDYHWVQLNDVIASVRHTPWVFSPWMVQLVSDSSAISALNTFVQNITRSQR</sequence>